<dbReference type="STRING" id="74649.A0A2P6SLY9"/>
<dbReference type="InterPro" id="IPR000639">
    <property type="entry name" value="Epox_hydrolase-like"/>
</dbReference>
<comment type="caution">
    <text evidence="3">The sequence shown here is derived from an EMBL/GenBank/DDBJ whole genome shotgun (WGS) entry which is preliminary data.</text>
</comment>
<proteinExistence type="predicted"/>
<dbReference type="PRINTS" id="PR00412">
    <property type="entry name" value="EPOXHYDRLASE"/>
</dbReference>
<dbReference type="SUPFAM" id="SSF53474">
    <property type="entry name" value="alpha/beta-Hydrolases"/>
    <property type="match status" value="1"/>
</dbReference>
<dbReference type="EC" id="3.-.-.-" evidence="3"/>
<keyword evidence="3" id="KW-0378">Hydrolase</keyword>
<evidence type="ECO:0000313" key="4">
    <source>
        <dbReference type="Proteomes" id="UP000238479"/>
    </source>
</evidence>
<sequence>MRSLAGIWVLPSCSKVSSFNGRLISSSFASRFGGPDTPNYVVLKSSPVAAAASVSGSGAQYSGSGGLLGVQTKEEKKKEGIAGIDQDELVEDPKLLADPDSCFCEFSGVEIHHKVYEAQLKVHETESVSSETKTVGLAMILLHGFGASVFSWKRVMKPLAEAIGSKVLAFDRPAFGLTSRGNSVRHLSSGNGESKPVNPYSLAFSVLATLYFVDFLAAEKAIIVGHSAGSLVAVESYFEAPERVAALILVAPAIFAPITTQKVDKGSQPGTNNQTEEEGSNSVDNGNPFVQFSKVLSKFARFISQAIMGLVKGMAVMLNSLYKKFLSVLLRSAFAIMLVRMAINKFGIAAVRNAWYDSKKVTDEDISGYTKPLRTKGWDKALVEYTAAMLTDTSSESKPPLAKRLCDIKCPVLIVTGDTDRIVPSWNAKRLSKAIPGSCFEVIKRCGHLPHEEKVDEFVSIVKKFLQTAYDDSPQEQLGVIV</sequence>
<dbReference type="OrthoDB" id="19657at2759"/>
<feature type="region of interest" description="Disordered" evidence="1">
    <location>
        <begin position="262"/>
        <end position="285"/>
    </location>
</feature>
<evidence type="ECO:0000259" key="2">
    <source>
        <dbReference type="Pfam" id="PF12697"/>
    </source>
</evidence>
<feature type="domain" description="AB hydrolase-1" evidence="2">
    <location>
        <begin position="140"/>
        <end position="459"/>
    </location>
</feature>
<dbReference type="OMA" id="CFCEFNG"/>
<dbReference type="EMBL" id="PDCK01000039">
    <property type="protein sequence ID" value="PRQ59673.1"/>
    <property type="molecule type" value="Genomic_DNA"/>
</dbReference>
<evidence type="ECO:0000256" key="1">
    <source>
        <dbReference type="SAM" id="MobiDB-lite"/>
    </source>
</evidence>
<dbReference type="PANTHER" id="PTHR43689:SF1">
    <property type="entry name" value="ALPHA_BETA-HYDROLASES SUPERFAMILY PROTEIN"/>
    <property type="match status" value="1"/>
</dbReference>
<organism evidence="3 4">
    <name type="scientific">Rosa chinensis</name>
    <name type="common">China rose</name>
    <dbReference type="NCBI Taxonomy" id="74649"/>
    <lineage>
        <taxon>Eukaryota</taxon>
        <taxon>Viridiplantae</taxon>
        <taxon>Streptophyta</taxon>
        <taxon>Embryophyta</taxon>
        <taxon>Tracheophyta</taxon>
        <taxon>Spermatophyta</taxon>
        <taxon>Magnoliopsida</taxon>
        <taxon>eudicotyledons</taxon>
        <taxon>Gunneridae</taxon>
        <taxon>Pentapetalae</taxon>
        <taxon>rosids</taxon>
        <taxon>fabids</taxon>
        <taxon>Rosales</taxon>
        <taxon>Rosaceae</taxon>
        <taxon>Rosoideae</taxon>
        <taxon>Rosoideae incertae sedis</taxon>
        <taxon>Rosa</taxon>
    </lineage>
</organism>
<dbReference type="Proteomes" id="UP000238479">
    <property type="component" value="Chromosome 1"/>
</dbReference>
<accession>A0A2P6SLY9</accession>
<dbReference type="GO" id="GO:0016787">
    <property type="term" value="F:hydrolase activity"/>
    <property type="evidence" value="ECO:0007669"/>
    <property type="project" value="UniProtKB-KW"/>
</dbReference>
<evidence type="ECO:0000313" key="3">
    <source>
        <dbReference type="EMBL" id="PRQ59673.1"/>
    </source>
</evidence>
<dbReference type="Gene3D" id="3.40.50.1820">
    <property type="entry name" value="alpha/beta hydrolase"/>
    <property type="match status" value="1"/>
</dbReference>
<dbReference type="Gramene" id="PRQ59673">
    <property type="protein sequence ID" value="PRQ59673"/>
    <property type="gene ID" value="RchiOBHm_Chr1g0372761"/>
</dbReference>
<dbReference type="PANTHER" id="PTHR43689">
    <property type="entry name" value="HYDROLASE"/>
    <property type="match status" value="1"/>
</dbReference>
<name>A0A2P6SLY9_ROSCH</name>
<protein>
    <submittedName>
        <fullName evidence="3">Putative hydrolase</fullName>
        <ecNumber evidence="3">3.-.-.-</ecNumber>
    </submittedName>
</protein>
<reference evidence="3 4" key="1">
    <citation type="journal article" date="2018" name="Nat. Genet.">
        <title>The Rosa genome provides new insights in the design of modern roses.</title>
        <authorList>
            <person name="Bendahmane M."/>
        </authorList>
    </citation>
    <scope>NUCLEOTIDE SEQUENCE [LARGE SCALE GENOMIC DNA]</scope>
    <source>
        <strain evidence="4">cv. Old Blush</strain>
    </source>
</reference>
<dbReference type="InterPro" id="IPR029058">
    <property type="entry name" value="AB_hydrolase_fold"/>
</dbReference>
<dbReference type="GO" id="GO:0009941">
    <property type="term" value="C:chloroplast envelope"/>
    <property type="evidence" value="ECO:0007669"/>
    <property type="project" value="TreeGrafter"/>
</dbReference>
<dbReference type="InterPro" id="IPR000073">
    <property type="entry name" value="AB_hydrolase_1"/>
</dbReference>
<dbReference type="AlphaFoldDB" id="A0A2P6SLY9"/>
<feature type="compositionally biased region" description="Polar residues" evidence="1">
    <location>
        <begin position="268"/>
        <end position="285"/>
    </location>
</feature>
<keyword evidence="4" id="KW-1185">Reference proteome</keyword>
<dbReference type="Pfam" id="PF12697">
    <property type="entry name" value="Abhydrolase_6"/>
    <property type="match status" value="1"/>
</dbReference>
<gene>
    <name evidence="3" type="ORF">RchiOBHm_Chr1g0372761</name>
</gene>